<dbReference type="PANTHER" id="PTHR24207">
    <property type="entry name" value="ZYX102 PROTEIN"/>
    <property type="match status" value="1"/>
</dbReference>
<dbReference type="InterPro" id="IPR000198">
    <property type="entry name" value="RhoGAP_dom"/>
</dbReference>
<accession>D2VJ40</accession>
<dbReference type="PROSITE" id="PS50238">
    <property type="entry name" value="RHOGAP"/>
    <property type="match status" value="1"/>
</dbReference>
<dbReference type="Pfam" id="PF00620">
    <property type="entry name" value="RhoGAP"/>
    <property type="match status" value="1"/>
</dbReference>
<evidence type="ECO:0000313" key="10">
    <source>
        <dbReference type="EMBL" id="EFC43211.1"/>
    </source>
</evidence>
<feature type="compositionally biased region" description="Basic and acidic residues" evidence="7">
    <location>
        <begin position="720"/>
        <end position="729"/>
    </location>
</feature>
<dbReference type="AlphaFoldDB" id="D2VJ40"/>
<keyword evidence="3 5" id="KW-0862">Zinc</keyword>
<dbReference type="InterPro" id="IPR008936">
    <property type="entry name" value="Rho_GTPase_activation_prot"/>
</dbReference>
<evidence type="ECO:0000256" key="6">
    <source>
        <dbReference type="SAM" id="Coils"/>
    </source>
</evidence>
<evidence type="ECO:0000256" key="4">
    <source>
        <dbReference type="ARBA" id="ARBA00023038"/>
    </source>
</evidence>
<feature type="domain" description="LIM zinc-binding" evidence="8">
    <location>
        <begin position="886"/>
        <end position="947"/>
    </location>
</feature>
<dbReference type="Gene3D" id="1.10.555.10">
    <property type="entry name" value="Rho GTPase activation protein"/>
    <property type="match status" value="1"/>
</dbReference>
<organism evidence="11">
    <name type="scientific">Naegleria gruberi</name>
    <name type="common">Amoeba</name>
    <dbReference type="NCBI Taxonomy" id="5762"/>
    <lineage>
        <taxon>Eukaryota</taxon>
        <taxon>Discoba</taxon>
        <taxon>Heterolobosea</taxon>
        <taxon>Tetramitia</taxon>
        <taxon>Eutetramitia</taxon>
        <taxon>Vahlkampfiidae</taxon>
        <taxon>Naegleria</taxon>
    </lineage>
</organism>
<dbReference type="SUPFAM" id="SSF48350">
    <property type="entry name" value="GTPase activation domain, GAP"/>
    <property type="match status" value="1"/>
</dbReference>
<dbReference type="GO" id="GO:0001725">
    <property type="term" value="C:stress fiber"/>
    <property type="evidence" value="ECO:0007669"/>
    <property type="project" value="TreeGrafter"/>
</dbReference>
<proteinExistence type="predicted"/>
<dbReference type="OrthoDB" id="8062037at2759"/>
<protein>
    <submittedName>
        <fullName evidence="10">Rho GTPase activating protein</fullName>
    </submittedName>
</protein>
<dbReference type="EMBL" id="GG738875">
    <property type="protein sequence ID" value="EFC43211.1"/>
    <property type="molecule type" value="Genomic_DNA"/>
</dbReference>
<dbReference type="SMART" id="SM00132">
    <property type="entry name" value="LIM"/>
    <property type="match status" value="2"/>
</dbReference>
<feature type="compositionally biased region" description="Polar residues" evidence="7">
    <location>
        <begin position="699"/>
        <end position="713"/>
    </location>
</feature>
<evidence type="ECO:0000256" key="7">
    <source>
        <dbReference type="SAM" id="MobiDB-lite"/>
    </source>
</evidence>
<dbReference type="KEGG" id="ngr:NAEGRDRAFT_80154"/>
<feature type="compositionally biased region" description="Low complexity" evidence="7">
    <location>
        <begin position="175"/>
        <end position="193"/>
    </location>
</feature>
<feature type="region of interest" description="Disordered" evidence="7">
    <location>
        <begin position="500"/>
        <end position="545"/>
    </location>
</feature>
<feature type="region of interest" description="Disordered" evidence="7">
    <location>
        <begin position="97"/>
        <end position="141"/>
    </location>
</feature>
<dbReference type="OMA" id="FWCATCI"/>
<dbReference type="PROSITE" id="PS00478">
    <property type="entry name" value="LIM_DOMAIN_1"/>
    <property type="match status" value="1"/>
</dbReference>
<dbReference type="GO" id="GO:0046872">
    <property type="term" value="F:metal ion binding"/>
    <property type="evidence" value="ECO:0007669"/>
    <property type="project" value="UniProtKB-KW"/>
</dbReference>
<dbReference type="GO" id="GO:0098609">
    <property type="term" value="P:cell-cell adhesion"/>
    <property type="evidence" value="ECO:0007669"/>
    <property type="project" value="TreeGrafter"/>
</dbReference>
<dbReference type="GO" id="GO:0005925">
    <property type="term" value="C:focal adhesion"/>
    <property type="evidence" value="ECO:0007669"/>
    <property type="project" value="TreeGrafter"/>
</dbReference>
<sequence>MIRSFSLKSNSRKHFTLQLTPTITEEYTLDQNAIIDDLLPEIITKHPEIIPPPSATTHELHVTNFKSRKVNWGTSIKNLIKEQFTLTIDPPLALLNGGSASPKTTPRSGSVATNSSSNLNSPANSTTSLSKNEAGASSSSLAIGNSTDKLVEEITTTSPRIKGVGVGQHLMSGLNSGTTTTATATSSSDNNNGEPPKVSLHLLLNKLTGKNTADASSDSMHTMMRNASVIKVNQSSPILFGGLLENHFPAHSSIAMESIPPVLEKMLSYLKQERVQRTTGIFRLTGSTMEKERYIQLLNEAQGKNGDLTPVVFPNSIDPNIVCNLMLEYFKSLDRGLFEPFQKFVEISEQTSENERVNMIRREIEDMNPICKNVIRDLFYYFVQVLLYKEENRLSVKSLSVVFGPVFLRGKVKEDEEVAIQVTDANKKGTISATKLITTRQLSQKMVDFYCKTVGAIIDNYSSIFENEMEHKIHHKKKKDKSNNNMMGTKTLDAFIQKLQDHKQQQNPSSSSSNIALKRPGDSSNSIFSPREPKKPTTKNEEEWEGIQKSWMQFVESWKKKYQDEKIAHEQTVETIKSTKDEIEFERSQIKGQLANLKEQLDEKKKYIAQKRQEWELQREQIALNWENEKVELEKEKAKRTKEVEESRDQFKKTLEYYSITNFQIDVVMGDEDDDAVSRMAANSAPPGTRASTEENPETGDTPSSNRNTSRSVIGQKIAVDSRFKKKTDATSAPPRKGDDDSDDSDEEEAIKNKHKPSKSVLFNDLDDKTPQSSINKTAPSSSVFLPTNNKKKDSSSSDDDTGITKRCGACKKKITGEFMETSDSYFHKHCFTCSNCIKEINGPFANVSGKFWCATCIQNKNKHVKYQTKEDPEKKPKPAAASTDMECAACKEKIINKADMVKALSKTYHKQCFVCQKCGNEFENMKFYDLLGDPVCATCKRKSIKSKAVK</sequence>
<dbReference type="InParanoid" id="D2VJ40"/>
<feature type="compositionally biased region" description="Basic and acidic residues" evidence="7">
    <location>
        <begin position="531"/>
        <end position="541"/>
    </location>
</feature>
<dbReference type="GO" id="GO:0007165">
    <property type="term" value="P:signal transduction"/>
    <property type="evidence" value="ECO:0007669"/>
    <property type="project" value="InterPro"/>
</dbReference>
<dbReference type="eggNOG" id="KOG1453">
    <property type="taxonomic scope" value="Eukaryota"/>
</dbReference>
<keyword evidence="2" id="KW-0677">Repeat</keyword>
<evidence type="ECO:0000256" key="3">
    <source>
        <dbReference type="ARBA" id="ARBA00022833"/>
    </source>
</evidence>
<reference evidence="10 11" key="1">
    <citation type="journal article" date="2010" name="Cell">
        <title>The genome of Naegleria gruberi illuminates early eukaryotic versatility.</title>
        <authorList>
            <person name="Fritz-Laylin L.K."/>
            <person name="Prochnik S.E."/>
            <person name="Ginger M.L."/>
            <person name="Dacks J.B."/>
            <person name="Carpenter M.L."/>
            <person name="Field M.C."/>
            <person name="Kuo A."/>
            <person name="Paredez A."/>
            <person name="Chapman J."/>
            <person name="Pham J."/>
            <person name="Shu S."/>
            <person name="Neupane R."/>
            <person name="Cipriano M."/>
            <person name="Mancuso J."/>
            <person name="Tu H."/>
            <person name="Salamov A."/>
            <person name="Lindquist E."/>
            <person name="Shapiro H."/>
            <person name="Lucas S."/>
            <person name="Grigoriev I.V."/>
            <person name="Cande W.Z."/>
            <person name="Fulton C."/>
            <person name="Rokhsar D.S."/>
            <person name="Dawson S.C."/>
        </authorList>
    </citation>
    <scope>NUCLEOTIDE SEQUENCE [LARGE SCALE GENOMIC DNA]</scope>
    <source>
        <strain evidence="10 11">NEG-M</strain>
    </source>
</reference>
<feature type="compositionally biased region" description="Low complexity" evidence="7">
    <location>
        <begin position="112"/>
        <end position="130"/>
    </location>
</feature>
<dbReference type="eggNOG" id="KOG1703">
    <property type="taxonomic scope" value="Eukaryota"/>
</dbReference>
<gene>
    <name evidence="10" type="ORF">NAEGRDRAFT_80154</name>
</gene>
<evidence type="ECO:0000256" key="2">
    <source>
        <dbReference type="ARBA" id="ARBA00022737"/>
    </source>
</evidence>
<dbReference type="Proteomes" id="UP000006671">
    <property type="component" value="Unassembled WGS sequence"/>
</dbReference>
<dbReference type="GeneID" id="8853271"/>
<evidence type="ECO:0000259" key="8">
    <source>
        <dbReference type="PROSITE" id="PS50023"/>
    </source>
</evidence>
<evidence type="ECO:0000256" key="1">
    <source>
        <dbReference type="ARBA" id="ARBA00022723"/>
    </source>
</evidence>
<evidence type="ECO:0000256" key="5">
    <source>
        <dbReference type="PROSITE-ProRule" id="PRU00125"/>
    </source>
</evidence>
<feature type="compositionally biased region" description="Polar residues" evidence="7">
    <location>
        <begin position="98"/>
        <end position="111"/>
    </location>
</feature>
<dbReference type="VEuPathDB" id="AmoebaDB:NAEGRDRAFT_80154"/>
<evidence type="ECO:0000259" key="9">
    <source>
        <dbReference type="PROSITE" id="PS50238"/>
    </source>
</evidence>
<keyword evidence="4 5" id="KW-0440">LIM domain</keyword>
<feature type="domain" description="LIM zinc-binding" evidence="8">
    <location>
        <begin position="806"/>
        <end position="864"/>
    </location>
</feature>
<feature type="domain" description="Rho-GAP" evidence="9">
    <location>
        <begin position="242"/>
        <end position="465"/>
    </location>
</feature>
<dbReference type="SMART" id="SM00324">
    <property type="entry name" value="RhoGAP"/>
    <property type="match status" value="1"/>
</dbReference>
<keyword evidence="11" id="KW-1185">Reference proteome</keyword>
<dbReference type="InterPro" id="IPR001781">
    <property type="entry name" value="Znf_LIM"/>
</dbReference>
<dbReference type="PANTHER" id="PTHR24207:SF1">
    <property type="entry name" value="FILAMIN-BINDING LIM PROTEIN 1"/>
    <property type="match status" value="1"/>
</dbReference>
<dbReference type="PROSITE" id="PS50023">
    <property type="entry name" value="LIM_DOMAIN_2"/>
    <property type="match status" value="2"/>
</dbReference>
<dbReference type="Pfam" id="PF00412">
    <property type="entry name" value="LIM"/>
    <property type="match status" value="2"/>
</dbReference>
<feature type="compositionally biased region" description="Polar residues" evidence="7">
    <location>
        <begin position="771"/>
        <end position="789"/>
    </location>
</feature>
<feature type="region of interest" description="Disordered" evidence="7">
    <location>
        <begin position="163"/>
        <end position="194"/>
    </location>
</feature>
<dbReference type="RefSeq" id="XP_002675955.1">
    <property type="nucleotide sequence ID" value="XM_002675909.1"/>
</dbReference>
<evidence type="ECO:0000313" key="11">
    <source>
        <dbReference type="Proteomes" id="UP000006671"/>
    </source>
</evidence>
<keyword evidence="6" id="KW-0175">Coiled coil</keyword>
<feature type="region of interest" description="Disordered" evidence="7">
    <location>
        <begin position="679"/>
        <end position="803"/>
    </location>
</feature>
<dbReference type="GO" id="GO:0031005">
    <property type="term" value="F:filamin binding"/>
    <property type="evidence" value="ECO:0007669"/>
    <property type="project" value="TreeGrafter"/>
</dbReference>
<feature type="compositionally biased region" description="Acidic residues" evidence="7">
    <location>
        <begin position="740"/>
        <end position="749"/>
    </location>
</feature>
<dbReference type="CDD" id="cd08368">
    <property type="entry name" value="LIM"/>
    <property type="match status" value="2"/>
</dbReference>
<feature type="coiled-coil region" evidence="6">
    <location>
        <begin position="580"/>
        <end position="650"/>
    </location>
</feature>
<name>D2VJ40_NAEGR</name>
<keyword evidence="1 5" id="KW-0479">Metal-binding</keyword>
<dbReference type="Gene3D" id="2.10.110.10">
    <property type="entry name" value="Cysteine Rich Protein"/>
    <property type="match status" value="2"/>
</dbReference>
<dbReference type="CDD" id="cd00159">
    <property type="entry name" value="RhoGAP"/>
    <property type="match status" value="1"/>
</dbReference>